<dbReference type="PATRIC" id="fig|1348774.3.peg.3287"/>
<gene>
    <name evidence="3" type="ORF">AB433_15630</name>
</gene>
<keyword evidence="4" id="KW-1185">Reference proteome</keyword>
<dbReference type="RefSeq" id="WP_047824283.1">
    <property type="nucleotide sequence ID" value="NZ_CP011770.1"/>
</dbReference>
<protein>
    <recommendedName>
        <fullName evidence="5">DUF2285 domain-containing protein</fullName>
    </recommendedName>
</protein>
<dbReference type="KEGG" id="cna:AB433_15630"/>
<feature type="domain" description="DUF7012" evidence="2">
    <location>
        <begin position="2"/>
        <end position="52"/>
    </location>
</feature>
<dbReference type="STRING" id="1348774.AB433_15630"/>
<evidence type="ECO:0000313" key="4">
    <source>
        <dbReference type="Proteomes" id="UP000035287"/>
    </source>
</evidence>
<reference evidence="3 4" key="1">
    <citation type="submission" date="2015-06" db="EMBL/GenBank/DDBJ databases">
        <authorList>
            <person name="Zeng Y."/>
            <person name="Huang Y."/>
        </authorList>
    </citation>
    <scope>NUCLEOTIDE SEQUENCE [LARGE SCALE GENOMIC DNA]</scope>
    <source>
        <strain evidence="3 4">PQ-2</strain>
    </source>
</reference>
<dbReference type="OrthoDB" id="7772848at2"/>
<dbReference type="InterPro" id="IPR018754">
    <property type="entry name" value="RovC-like_DNA-bd"/>
</dbReference>
<dbReference type="Pfam" id="PF22792">
    <property type="entry name" value="DUF7012"/>
    <property type="match status" value="1"/>
</dbReference>
<evidence type="ECO:0008006" key="5">
    <source>
        <dbReference type="Google" id="ProtNLM"/>
    </source>
</evidence>
<accession>A0A0G3XKZ0</accession>
<name>A0A0G3XKZ0_9SPHN</name>
<dbReference type="EMBL" id="CP011770">
    <property type="protein sequence ID" value="AKM11912.1"/>
    <property type="molecule type" value="Genomic_DNA"/>
</dbReference>
<dbReference type="Pfam" id="PF10074">
    <property type="entry name" value="RovC_DNA-bd"/>
    <property type="match status" value="1"/>
</dbReference>
<evidence type="ECO:0000259" key="2">
    <source>
        <dbReference type="Pfam" id="PF22792"/>
    </source>
</evidence>
<dbReference type="AlphaFoldDB" id="A0A0G3XKZ0"/>
<dbReference type="Proteomes" id="UP000035287">
    <property type="component" value="Chromosome"/>
</dbReference>
<feature type="domain" description="T6SS Transcription factor RovC-like DNA binding" evidence="1">
    <location>
        <begin position="64"/>
        <end position="167"/>
    </location>
</feature>
<evidence type="ECO:0000259" key="1">
    <source>
        <dbReference type="Pfam" id="PF10074"/>
    </source>
</evidence>
<sequence>MLAPPPQGCAAAPAFDPADLGPILADHTDQSGRHLVIDDPGGRLRLWLSDPAMRAGTVIALTPDRDYPLRRAVADRFRRRLQGAPRGKQSAAFRPTEFQRLRLSFLLHLLGLLAAGLSTRELADAAVYPGLELHGSNWRAANERRQVQRLRDEAIRLSETGYLDLLRSR</sequence>
<evidence type="ECO:0000313" key="3">
    <source>
        <dbReference type="EMBL" id="AKM11912.1"/>
    </source>
</evidence>
<proteinExistence type="predicted"/>
<organism evidence="3 4">
    <name type="scientific">Croceicoccus naphthovorans</name>
    <dbReference type="NCBI Taxonomy" id="1348774"/>
    <lineage>
        <taxon>Bacteria</taxon>
        <taxon>Pseudomonadati</taxon>
        <taxon>Pseudomonadota</taxon>
        <taxon>Alphaproteobacteria</taxon>
        <taxon>Sphingomonadales</taxon>
        <taxon>Erythrobacteraceae</taxon>
        <taxon>Croceicoccus</taxon>
    </lineage>
</organism>
<dbReference type="InterPro" id="IPR054278">
    <property type="entry name" value="DUF7012"/>
</dbReference>